<reference evidence="1 2" key="1">
    <citation type="submission" date="2019-07" db="EMBL/GenBank/DDBJ databases">
        <title>Complete genome of Thermococcus acidophilus.</title>
        <authorList>
            <person name="Li X."/>
        </authorList>
    </citation>
    <scope>NUCLEOTIDE SEQUENCE [LARGE SCALE GENOMIC DNA]</scope>
    <source>
        <strain evidence="1 2">SY113</strain>
    </source>
</reference>
<dbReference type="EMBL" id="CP041932">
    <property type="protein sequence ID" value="QEK14717.1"/>
    <property type="molecule type" value="Genomic_DNA"/>
</dbReference>
<sequence length="360" mass="41266">MDTKLLTVKSLLAERKREEALNIAEDITDRYWRDYALKWVAEAYAENPERALEIAQRIVASTIRDEALRSLSYLFSKAGNFKAALEAARMITNQFTRKKAFRTVSNYLAKSIIQKGVSEVRLSELDLTDRDIEDLKPLPYGLAYKDGKIMPGAKILPIKGEMKMGIIPRFEKRLEGRTPPKPVFAGENTEKTEYVSEYILKLIDEGDLEEARKLAKGLAEPMRSALLEEIGMRYLERGNVETAEKIFEELVRADMLGAALIGLHPEDENRIPYYLSKVYNPATRLLVIYEATKRKGVREDFLRRTLLWATDEWKLGRILKFLAFEMLNEAKRTGDDGLRKTSKSLFELGKRIENGSFIKS</sequence>
<dbReference type="Proteomes" id="UP000322631">
    <property type="component" value="Chromosome"/>
</dbReference>
<dbReference type="KEGG" id="them:FPV09_05980"/>
<protein>
    <submittedName>
        <fullName evidence="1">Uncharacterized protein</fullName>
    </submittedName>
</protein>
<evidence type="ECO:0000313" key="2">
    <source>
        <dbReference type="Proteomes" id="UP000322631"/>
    </source>
</evidence>
<evidence type="ECO:0000313" key="1">
    <source>
        <dbReference type="EMBL" id="QEK14717.1"/>
    </source>
</evidence>
<gene>
    <name evidence="1" type="ORF">FPV09_05980</name>
</gene>
<dbReference type="Gene3D" id="1.25.40.10">
    <property type="entry name" value="Tetratricopeptide repeat domain"/>
    <property type="match status" value="1"/>
</dbReference>
<proteinExistence type="predicted"/>
<dbReference type="AlphaFoldDB" id="A0A5C0SLQ8"/>
<organism evidence="1 2">
    <name type="scientific">Thermococcus aciditolerans</name>
    <dbReference type="NCBI Taxonomy" id="2598455"/>
    <lineage>
        <taxon>Archaea</taxon>
        <taxon>Methanobacteriati</taxon>
        <taxon>Methanobacteriota</taxon>
        <taxon>Thermococci</taxon>
        <taxon>Thermococcales</taxon>
        <taxon>Thermococcaceae</taxon>
        <taxon>Thermococcus</taxon>
    </lineage>
</organism>
<dbReference type="GeneID" id="41609385"/>
<accession>A0A5C0SLQ8</accession>
<dbReference type="RefSeq" id="WP_148882731.1">
    <property type="nucleotide sequence ID" value="NZ_CP041932.1"/>
</dbReference>
<name>A0A5C0SLQ8_9EURY</name>
<keyword evidence="2" id="KW-1185">Reference proteome</keyword>
<dbReference type="InterPro" id="IPR011990">
    <property type="entry name" value="TPR-like_helical_dom_sf"/>
</dbReference>